<name>A0A915HP90_ROMCU</name>
<evidence type="ECO:0000313" key="2">
    <source>
        <dbReference type="WBParaSite" id="nRc.2.0.1.t03768-RA"/>
    </source>
</evidence>
<proteinExistence type="predicted"/>
<reference evidence="2" key="1">
    <citation type="submission" date="2022-11" db="UniProtKB">
        <authorList>
            <consortium name="WormBaseParasite"/>
        </authorList>
    </citation>
    <scope>IDENTIFICATION</scope>
</reference>
<sequence length="90" mass="10151">MYKSRSSMNEQDLEASLIDVTTSVEVGIKYACISKEIAEGNIYTKLANFTHYLPLQVHSKGSNFKLHFIHVTAETHQPSAILRCIGQCHR</sequence>
<protein>
    <submittedName>
        <fullName evidence="2">Uncharacterized protein</fullName>
    </submittedName>
</protein>
<evidence type="ECO:0000313" key="1">
    <source>
        <dbReference type="Proteomes" id="UP000887565"/>
    </source>
</evidence>
<keyword evidence="1" id="KW-1185">Reference proteome</keyword>
<organism evidence="1 2">
    <name type="scientific">Romanomermis culicivorax</name>
    <name type="common">Nematode worm</name>
    <dbReference type="NCBI Taxonomy" id="13658"/>
    <lineage>
        <taxon>Eukaryota</taxon>
        <taxon>Metazoa</taxon>
        <taxon>Ecdysozoa</taxon>
        <taxon>Nematoda</taxon>
        <taxon>Enoplea</taxon>
        <taxon>Dorylaimia</taxon>
        <taxon>Mermithida</taxon>
        <taxon>Mermithoidea</taxon>
        <taxon>Mermithidae</taxon>
        <taxon>Romanomermis</taxon>
    </lineage>
</organism>
<dbReference type="WBParaSite" id="nRc.2.0.1.t03768-RA">
    <property type="protein sequence ID" value="nRc.2.0.1.t03768-RA"/>
    <property type="gene ID" value="nRc.2.0.1.g03768"/>
</dbReference>
<accession>A0A915HP90</accession>
<dbReference type="Proteomes" id="UP000887565">
    <property type="component" value="Unplaced"/>
</dbReference>
<dbReference type="AlphaFoldDB" id="A0A915HP90"/>